<dbReference type="Pfam" id="PF07495">
    <property type="entry name" value="Y_Y_Y"/>
    <property type="match status" value="1"/>
</dbReference>
<dbReference type="PANTHER" id="PTHR43547">
    <property type="entry name" value="TWO-COMPONENT HISTIDINE KINASE"/>
    <property type="match status" value="1"/>
</dbReference>
<evidence type="ECO:0000313" key="7">
    <source>
        <dbReference type="Proteomes" id="UP001291309"/>
    </source>
</evidence>
<dbReference type="Gene3D" id="3.30.565.10">
    <property type="entry name" value="Histidine kinase-like ATPase, C-terminal domain"/>
    <property type="match status" value="1"/>
</dbReference>
<dbReference type="SMART" id="SM00387">
    <property type="entry name" value="HATPase_c"/>
    <property type="match status" value="1"/>
</dbReference>
<dbReference type="Pfam" id="PF02518">
    <property type="entry name" value="HATPase_c"/>
    <property type="match status" value="1"/>
</dbReference>
<dbReference type="EC" id="2.7.13.3" evidence="2"/>
<dbReference type="SMART" id="SM00388">
    <property type="entry name" value="HisKA"/>
    <property type="match status" value="1"/>
</dbReference>
<dbReference type="PANTHER" id="PTHR43547:SF2">
    <property type="entry name" value="HYBRID SIGNAL TRANSDUCTION HISTIDINE KINASE C"/>
    <property type="match status" value="1"/>
</dbReference>
<dbReference type="Gene3D" id="2.60.40.10">
    <property type="entry name" value="Immunoglobulins"/>
    <property type="match status" value="1"/>
</dbReference>
<dbReference type="RefSeq" id="WP_321544469.1">
    <property type="nucleotide sequence ID" value="NZ_JAXIVS010000001.1"/>
</dbReference>
<dbReference type="InterPro" id="IPR011123">
    <property type="entry name" value="Y_Y_Y"/>
</dbReference>
<keyword evidence="4" id="KW-1133">Transmembrane helix</keyword>
<name>A0ABU5GXJ2_9BACT</name>
<dbReference type="Pfam" id="PF07494">
    <property type="entry name" value="Reg_prop"/>
    <property type="match status" value="3"/>
</dbReference>
<keyword evidence="7" id="KW-1185">Reference proteome</keyword>
<dbReference type="Proteomes" id="UP001291309">
    <property type="component" value="Unassembled WGS sequence"/>
</dbReference>
<dbReference type="InterPro" id="IPR004358">
    <property type="entry name" value="Sig_transdc_His_kin-like_C"/>
</dbReference>
<dbReference type="InterPro" id="IPR003594">
    <property type="entry name" value="HATPase_dom"/>
</dbReference>
<protein>
    <recommendedName>
        <fullName evidence="2">histidine kinase</fullName>
        <ecNumber evidence="2">2.7.13.3</ecNumber>
    </recommendedName>
</protein>
<dbReference type="InterPro" id="IPR003661">
    <property type="entry name" value="HisK_dim/P_dom"/>
</dbReference>
<proteinExistence type="predicted"/>
<evidence type="ECO:0000256" key="2">
    <source>
        <dbReference type="ARBA" id="ARBA00012438"/>
    </source>
</evidence>
<dbReference type="InterPro" id="IPR011110">
    <property type="entry name" value="Reg_prop"/>
</dbReference>
<dbReference type="Pfam" id="PF00512">
    <property type="entry name" value="HisKA"/>
    <property type="match status" value="1"/>
</dbReference>
<feature type="transmembrane region" description="Helical" evidence="4">
    <location>
        <begin position="753"/>
        <end position="775"/>
    </location>
</feature>
<dbReference type="PRINTS" id="PR00344">
    <property type="entry name" value="BCTRLSENSOR"/>
</dbReference>
<gene>
    <name evidence="6" type="ORF">SYV04_02695</name>
</gene>
<dbReference type="SUPFAM" id="SSF55874">
    <property type="entry name" value="ATPase domain of HSP90 chaperone/DNA topoisomerase II/histidine kinase"/>
    <property type="match status" value="1"/>
</dbReference>
<evidence type="ECO:0000256" key="3">
    <source>
        <dbReference type="ARBA" id="ARBA00022553"/>
    </source>
</evidence>
<dbReference type="InterPro" id="IPR013783">
    <property type="entry name" value="Ig-like_fold"/>
</dbReference>
<dbReference type="Gene3D" id="1.10.287.130">
    <property type="match status" value="1"/>
</dbReference>
<organism evidence="6 7">
    <name type="scientific">Hyalangium rubrum</name>
    <dbReference type="NCBI Taxonomy" id="3103134"/>
    <lineage>
        <taxon>Bacteria</taxon>
        <taxon>Pseudomonadati</taxon>
        <taxon>Myxococcota</taxon>
        <taxon>Myxococcia</taxon>
        <taxon>Myxococcales</taxon>
        <taxon>Cystobacterineae</taxon>
        <taxon>Archangiaceae</taxon>
        <taxon>Hyalangium</taxon>
    </lineage>
</organism>
<dbReference type="SUPFAM" id="SSF47384">
    <property type="entry name" value="Homodimeric domain of signal transducing histidine kinase"/>
    <property type="match status" value="1"/>
</dbReference>
<keyword evidence="4" id="KW-0812">Transmembrane</keyword>
<evidence type="ECO:0000256" key="1">
    <source>
        <dbReference type="ARBA" id="ARBA00000085"/>
    </source>
</evidence>
<dbReference type="InterPro" id="IPR005467">
    <property type="entry name" value="His_kinase_dom"/>
</dbReference>
<feature type="domain" description="Histidine kinase" evidence="5">
    <location>
        <begin position="832"/>
        <end position="1054"/>
    </location>
</feature>
<comment type="catalytic activity">
    <reaction evidence="1">
        <text>ATP + protein L-histidine = ADP + protein N-phospho-L-histidine.</text>
        <dbReference type="EC" id="2.7.13.3"/>
    </reaction>
</comment>
<accession>A0ABU5GXJ2</accession>
<reference evidence="6 7" key="1">
    <citation type="submission" date="2023-12" db="EMBL/GenBank/DDBJ databases">
        <title>the genome sequence of Hyalangium sp. s54d21.</title>
        <authorList>
            <person name="Zhang X."/>
        </authorList>
    </citation>
    <scope>NUCLEOTIDE SEQUENCE [LARGE SCALE GENOMIC DNA]</scope>
    <source>
        <strain evidence="7">s54d21</strain>
    </source>
</reference>
<sequence length="1057" mass="114414">MLLGALARLWPLALVALVLVGARSAWALEPGKALSQFPHHAWQTADGLPQNSILALAQTPDGYLWGGTWEGLVRFDGARFTVFEKGNTPGLPGRTVTRLATTRDGTLWIGFKEGLVRMREGTFQLIDPPEGMVLGDPTDLQAARDGSLWIATEEHGLARLSEGRFQTWRMADGLASDQLQVLTEAPDGAIWVGGAGGLQRWSGTAWSSPLPFEGKANVTVRAVVFDREGTLWAGTEEGDVYRLQNGSLRRVPEASTPGAPHSIFLVDRAGSLWVGSLGHGLLRLANGERSVLPAGHALAGSLVAELFEDAEGNLWVGTEARGLHQLQDAPFTPYGPPEGLAHEMVLSLLEARDGSLWFGTVGGGVSRWHDGKMTTWTTRDGLILDRVRSIAETPDGSMWFGTRVGLSRLRGGAFTSYGADQGLRDMRAYQLAVDAGGTLWVGTPTGLFRWSGERFEPFTPPEGLPGTEITLLSPSAVGGLWIGTGTGGLVHLLHGSAVPLAPEQGPLPHAPRALHEAEQGVLWIGTNDGLYRWKEGQLRHFSTAEGLFDDRIFAILPDGRGHLWMSCNKGVFRVALAELEAVAEGQRARVTSRAYGEGDGMRSAECNGLGSPAGMRDRNGRLWFPTIQGAVAYTPGQEEQRQAPPPVRIEGLLVDGRMVPDSQWDNLPVGEGQIEFHYTSAGLRAPQRLSFRYQLESFDKGWVRAGSRRVAYYSQLPPGRYRFRVEAAYLDGGGAAPGAEMTLELRPRLHQTLGFRVACALALALSVAGGVLLRIHRLRVRERRLQERVDQRTAELATVNADLQARLQELQTARERLAHAEKMAAMGTLAAGVGHELNNPLASVVANLHFVAAEVREVARRDGEREGWGEITEAIDEALQGTARMTHIIQELRTLSRAEPQGPQRVELHRVLDRVLSIASGELRRRARIHKDYGTPPPVLADENRLAQVFLNLLINAAQAIPEGHAQEHEIRVTTSADAQGNAVVAVSDTGQGMAPEVVSRIFEPFFTTRSVGEGTGLGLSVCHSHVQAMGGHIRVRSEPGQGSTFSVVLPPAPPAA</sequence>
<evidence type="ECO:0000313" key="6">
    <source>
        <dbReference type="EMBL" id="MDY7225267.1"/>
    </source>
</evidence>
<evidence type="ECO:0000259" key="5">
    <source>
        <dbReference type="PROSITE" id="PS50109"/>
    </source>
</evidence>
<dbReference type="CDD" id="cd00082">
    <property type="entry name" value="HisKA"/>
    <property type="match status" value="1"/>
</dbReference>
<dbReference type="InterPro" id="IPR015943">
    <property type="entry name" value="WD40/YVTN_repeat-like_dom_sf"/>
</dbReference>
<dbReference type="PROSITE" id="PS50109">
    <property type="entry name" value="HIS_KIN"/>
    <property type="match status" value="1"/>
</dbReference>
<dbReference type="SUPFAM" id="SSF63829">
    <property type="entry name" value="Calcium-dependent phosphotriesterase"/>
    <property type="match status" value="2"/>
</dbReference>
<dbReference type="InterPro" id="IPR036890">
    <property type="entry name" value="HATPase_C_sf"/>
</dbReference>
<comment type="caution">
    <text evidence="6">The sequence shown here is derived from an EMBL/GenBank/DDBJ whole genome shotgun (WGS) entry which is preliminary data.</text>
</comment>
<dbReference type="InterPro" id="IPR036097">
    <property type="entry name" value="HisK_dim/P_sf"/>
</dbReference>
<keyword evidence="4" id="KW-0472">Membrane</keyword>
<dbReference type="EMBL" id="JAXIVS010000001">
    <property type="protein sequence ID" value="MDY7225267.1"/>
    <property type="molecule type" value="Genomic_DNA"/>
</dbReference>
<keyword evidence="3" id="KW-0597">Phosphoprotein</keyword>
<dbReference type="Gene3D" id="2.130.10.10">
    <property type="entry name" value="YVTN repeat-like/Quinoprotein amine dehydrogenase"/>
    <property type="match status" value="3"/>
</dbReference>
<evidence type="ECO:0000256" key="4">
    <source>
        <dbReference type="SAM" id="Phobius"/>
    </source>
</evidence>